<dbReference type="STRING" id="913774.A0A0C3GVY9"/>
<dbReference type="HOGENOM" id="CLU_1603239_0_0_1"/>
<accession>A0A0C3GVY9</accession>
<dbReference type="InterPro" id="IPR052895">
    <property type="entry name" value="HetReg/Transcr_Mod"/>
</dbReference>
<dbReference type="PANTHER" id="PTHR24148">
    <property type="entry name" value="ANKYRIN REPEAT DOMAIN-CONTAINING PROTEIN 39 HOMOLOG-RELATED"/>
    <property type="match status" value="1"/>
</dbReference>
<dbReference type="EMBL" id="KN832890">
    <property type="protein sequence ID" value="KIM94481.1"/>
    <property type="molecule type" value="Genomic_DNA"/>
</dbReference>
<keyword evidence="3" id="KW-1185">Reference proteome</keyword>
<dbReference type="Pfam" id="PF06985">
    <property type="entry name" value="HET"/>
    <property type="match status" value="1"/>
</dbReference>
<proteinExistence type="predicted"/>
<dbReference type="InParanoid" id="A0A0C3GVY9"/>
<dbReference type="AlphaFoldDB" id="A0A0C3GVY9"/>
<reference evidence="3" key="2">
    <citation type="submission" date="2015-01" db="EMBL/GenBank/DDBJ databases">
        <title>Evolutionary Origins and Diversification of the Mycorrhizal Mutualists.</title>
        <authorList>
            <consortium name="DOE Joint Genome Institute"/>
            <consortium name="Mycorrhizal Genomics Consortium"/>
            <person name="Kohler A."/>
            <person name="Kuo A."/>
            <person name="Nagy L.G."/>
            <person name="Floudas D."/>
            <person name="Copeland A."/>
            <person name="Barry K.W."/>
            <person name="Cichocki N."/>
            <person name="Veneault-Fourrey C."/>
            <person name="LaButti K."/>
            <person name="Lindquist E.A."/>
            <person name="Lipzen A."/>
            <person name="Lundell T."/>
            <person name="Morin E."/>
            <person name="Murat C."/>
            <person name="Riley R."/>
            <person name="Ohm R."/>
            <person name="Sun H."/>
            <person name="Tunlid A."/>
            <person name="Henrissat B."/>
            <person name="Grigoriev I.V."/>
            <person name="Hibbett D.S."/>
            <person name="Martin F."/>
        </authorList>
    </citation>
    <scope>NUCLEOTIDE SEQUENCE [LARGE SCALE GENOMIC DNA]</scope>
    <source>
        <strain evidence="3">Zn</strain>
    </source>
</reference>
<sequence length="166" mass="19132">MALDQNSDAFVLSFSHHQICREVNPPKTVNSIVQRWHIEHKLFVSPRPRYSYKPLPSRDSIRVMKLFSSYYPQLQCQLQTILLNEPFDYEAISYVWGDPTIKVDMICDNHLVGPRCLWANAICIDQSNLHERTSQVALMKKIFAKASRVLSWLGPEDGRDADALSL</sequence>
<reference evidence="2 3" key="1">
    <citation type="submission" date="2014-04" db="EMBL/GenBank/DDBJ databases">
        <authorList>
            <consortium name="DOE Joint Genome Institute"/>
            <person name="Kuo A."/>
            <person name="Martino E."/>
            <person name="Perotto S."/>
            <person name="Kohler A."/>
            <person name="Nagy L.G."/>
            <person name="Floudas D."/>
            <person name="Copeland A."/>
            <person name="Barry K.W."/>
            <person name="Cichocki N."/>
            <person name="Veneault-Fourrey C."/>
            <person name="LaButti K."/>
            <person name="Lindquist E.A."/>
            <person name="Lipzen A."/>
            <person name="Lundell T."/>
            <person name="Morin E."/>
            <person name="Murat C."/>
            <person name="Sun H."/>
            <person name="Tunlid A."/>
            <person name="Henrissat B."/>
            <person name="Grigoriev I.V."/>
            <person name="Hibbett D.S."/>
            <person name="Martin F."/>
            <person name="Nordberg H.P."/>
            <person name="Cantor M.N."/>
            <person name="Hua S.X."/>
        </authorList>
    </citation>
    <scope>NUCLEOTIDE SEQUENCE [LARGE SCALE GENOMIC DNA]</scope>
    <source>
        <strain evidence="2 3">Zn</strain>
    </source>
</reference>
<evidence type="ECO:0000259" key="1">
    <source>
        <dbReference type="Pfam" id="PF06985"/>
    </source>
</evidence>
<evidence type="ECO:0000313" key="2">
    <source>
        <dbReference type="EMBL" id="KIM94481.1"/>
    </source>
</evidence>
<organism evidence="2 3">
    <name type="scientific">Oidiodendron maius (strain Zn)</name>
    <dbReference type="NCBI Taxonomy" id="913774"/>
    <lineage>
        <taxon>Eukaryota</taxon>
        <taxon>Fungi</taxon>
        <taxon>Dikarya</taxon>
        <taxon>Ascomycota</taxon>
        <taxon>Pezizomycotina</taxon>
        <taxon>Leotiomycetes</taxon>
        <taxon>Leotiomycetes incertae sedis</taxon>
        <taxon>Myxotrichaceae</taxon>
        <taxon>Oidiodendron</taxon>
    </lineage>
</organism>
<dbReference type="OrthoDB" id="3553147at2759"/>
<dbReference type="InterPro" id="IPR010730">
    <property type="entry name" value="HET"/>
</dbReference>
<feature type="domain" description="Heterokaryon incompatibility" evidence="1">
    <location>
        <begin position="89"/>
        <end position="159"/>
    </location>
</feature>
<protein>
    <recommendedName>
        <fullName evidence="1">Heterokaryon incompatibility domain-containing protein</fullName>
    </recommendedName>
</protein>
<name>A0A0C3GVY9_OIDMZ</name>
<dbReference type="Proteomes" id="UP000054321">
    <property type="component" value="Unassembled WGS sequence"/>
</dbReference>
<evidence type="ECO:0000313" key="3">
    <source>
        <dbReference type="Proteomes" id="UP000054321"/>
    </source>
</evidence>
<dbReference type="PANTHER" id="PTHR24148:SF64">
    <property type="entry name" value="HETEROKARYON INCOMPATIBILITY DOMAIN-CONTAINING PROTEIN"/>
    <property type="match status" value="1"/>
</dbReference>
<gene>
    <name evidence="2" type="ORF">OIDMADRAFT_60808</name>
</gene>